<dbReference type="Gene3D" id="3.10.180.10">
    <property type="entry name" value="2,3-Dihydroxybiphenyl 1,2-Dioxygenase, domain 1"/>
    <property type="match status" value="1"/>
</dbReference>
<dbReference type="RefSeq" id="WP_379978722.1">
    <property type="nucleotide sequence ID" value="NZ_JBHSFV010000006.1"/>
</dbReference>
<evidence type="ECO:0000313" key="2">
    <source>
        <dbReference type="Proteomes" id="UP001596043"/>
    </source>
</evidence>
<dbReference type="Proteomes" id="UP001596043">
    <property type="component" value="Unassembled WGS sequence"/>
</dbReference>
<reference evidence="2" key="1">
    <citation type="journal article" date="2019" name="Int. J. Syst. Evol. Microbiol.">
        <title>The Global Catalogue of Microorganisms (GCM) 10K type strain sequencing project: providing services to taxonomists for standard genome sequencing and annotation.</title>
        <authorList>
            <consortium name="The Broad Institute Genomics Platform"/>
            <consortium name="The Broad Institute Genome Sequencing Center for Infectious Disease"/>
            <person name="Wu L."/>
            <person name="Ma J."/>
        </authorList>
    </citation>
    <scope>NUCLEOTIDE SEQUENCE [LARGE SCALE GENOMIC DNA]</scope>
    <source>
        <strain evidence="2">YJ-61-S</strain>
    </source>
</reference>
<dbReference type="SUPFAM" id="SSF54593">
    <property type="entry name" value="Glyoxalase/Bleomycin resistance protein/Dihydroxybiphenyl dioxygenase"/>
    <property type="match status" value="1"/>
</dbReference>
<accession>A0ABV9HXA5</accession>
<dbReference type="InterPro" id="IPR029068">
    <property type="entry name" value="Glyas_Bleomycin-R_OHBP_Dase"/>
</dbReference>
<dbReference type="PANTHER" id="PTHR39434">
    <property type="match status" value="1"/>
</dbReference>
<dbReference type="PANTHER" id="PTHR39434:SF1">
    <property type="entry name" value="VOC DOMAIN-CONTAINING PROTEIN"/>
    <property type="match status" value="1"/>
</dbReference>
<dbReference type="EMBL" id="JBHSFV010000006">
    <property type="protein sequence ID" value="MFC4634452.1"/>
    <property type="molecule type" value="Genomic_DNA"/>
</dbReference>
<sequence>MNTAFHFAFKVKDIESTVRFYQDILGCKKGRSTKDWVDFNFFGHQLSAHVSENRPPLDFCGFVEDLKVPIPHFGCVLDPKHFEIIKERLQKNELDFIIKPQNRYEGQHGEQQTMFVLDFSDNSLEFKSYVDAKHVFVEN</sequence>
<organism evidence="1 2">
    <name type="scientific">Dokdonia ponticola</name>
    <dbReference type="NCBI Taxonomy" id="2041041"/>
    <lineage>
        <taxon>Bacteria</taxon>
        <taxon>Pseudomonadati</taxon>
        <taxon>Bacteroidota</taxon>
        <taxon>Flavobacteriia</taxon>
        <taxon>Flavobacteriales</taxon>
        <taxon>Flavobacteriaceae</taxon>
        <taxon>Dokdonia</taxon>
    </lineage>
</organism>
<comment type="caution">
    <text evidence="1">The sequence shown here is derived from an EMBL/GenBank/DDBJ whole genome shotgun (WGS) entry which is preliminary data.</text>
</comment>
<protein>
    <submittedName>
        <fullName evidence="1">VOC family protein</fullName>
    </submittedName>
</protein>
<evidence type="ECO:0000313" key="1">
    <source>
        <dbReference type="EMBL" id="MFC4634452.1"/>
    </source>
</evidence>
<proteinExistence type="predicted"/>
<keyword evidence="2" id="KW-1185">Reference proteome</keyword>
<gene>
    <name evidence="1" type="ORF">ACFO3O_11075</name>
</gene>
<name>A0ABV9HXA5_9FLAO</name>